<dbReference type="Gene3D" id="3.30.470.20">
    <property type="entry name" value="ATP-grasp fold, B domain"/>
    <property type="match status" value="1"/>
</dbReference>
<dbReference type="Gene3D" id="3.40.50.20">
    <property type="match status" value="1"/>
</dbReference>
<evidence type="ECO:0000256" key="4">
    <source>
        <dbReference type="PROSITE-ProRule" id="PRU00409"/>
    </source>
</evidence>
<dbReference type="RefSeq" id="WP_344656833.1">
    <property type="nucleotide sequence ID" value="NZ_BAAAQM010000009.1"/>
</dbReference>
<dbReference type="InterPro" id="IPR013815">
    <property type="entry name" value="ATP_grasp_subdomain_1"/>
</dbReference>
<comment type="caution">
    <text evidence="6">The sequence shown here is derived from an EMBL/GenBank/DDBJ whole genome shotgun (WGS) entry which is preliminary data.</text>
</comment>
<sequence length="419" mass="44095">MRVLIINRWDDEFSDYGAHIDHHEHSVAYVTVPGHLPRVPAEARSVEVVAPGADDEELLAAARRCRGALGGVDRVLALSEFNLLLGGRIRDEFGVPGPGVADLLRFRDKPLMKETVARAGLRVPRLEVVDSAGAVARFAATVAGATVLKPRTGAAAAGVRVIPSGADPAPYLEGADFADLHAEEFVTGTLWHVDGLMRAGAPWFACASRYLGTPLGFASGQPTASVCDDGPDGRRILDFALRCLDALGLADGAFHLEAIDAPDGPVFLEVGARVGGCLIPWTLAEVHGFDLVREWIRLQMGQEPAAPGGPAVGGALLVPGTVGARVRRVEDLSGRIPGLYAQVSAEVGKVLEGEDLVAGFRFRGTDTDAVLEGMARALREFVFELDAAPVEAVEAERVGAVRVIAEALEAAAGHADARP</sequence>
<dbReference type="Proteomes" id="UP001499854">
    <property type="component" value="Unassembled WGS sequence"/>
</dbReference>
<evidence type="ECO:0000313" key="7">
    <source>
        <dbReference type="Proteomes" id="UP001499854"/>
    </source>
</evidence>
<dbReference type="EMBL" id="BAAAQM010000009">
    <property type="protein sequence ID" value="GAA1964230.1"/>
    <property type="molecule type" value="Genomic_DNA"/>
</dbReference>
<evidence type="ECO:0000256" key="1">
    <source>
        <dbReference type="ARBA" id="ARBA00022598"/>
    </source>
</evidence>
<dbReference type="InterPro" id="IPR011761">
    <property type="entry name" value="ATP-grasp"/>
</dbReference>
<dbReference type="PANTHER" id="PTHR43585">
    <property type="entry name" value="FUMIPYRROLE BIOSYNTHESIS PROTEIN C"/>
    <property type="match status" value="1"/>
</dbReference>
<dbReference type="SUPFAM" id="SSF56059">
    <property type="entry name" value="Glutathione synthetase ATP-binding domain-like"/>
    <property type="match status" value="1"/>
</dbReference>
<keyword evidence="2 4" id="KW-0547">Nucleotide-binding</keyword>
<evidence type="ECO:0000256" key="2">
    <source>
        <dbReference type="ARBA" id="ARBA00022741"/>
    </source>
</evidence>
<name>A0ABN2R6M1_9ACTN</name>
<keyword evidence="1" id="KW-0436">Ligase</keyword>
<protein>
    <recommendedName>
        <fullName evidence="5">ATP-grasp domain-containing protein</fullName>
    </recommendedName>
</protein>
<dbReference type="Gene3D" id="3.30.1490.20">
    <property type="entry name" value="ATP-grasp fold, A domain"/>
    <property type="match status" value="1"/>
</dbReference>
<keyword evidence="7" id="KW-1185">Reference proteome</keyword>
<evidence type="ECO:0000259" key="5">
    <source>
        <dbReference type="PROSITE" id="PS50975"/>
    </source>
</evidence>
<accession>A0ABN2R6M1</accession>
<proteinExistence type="predicted"/>
<evidence type="ECO:0000313" key="6">
    <source>
        <dbReference type="EMBL" id="GAA1964230.1"/>
    </source>
</evidence>
<dbReference type="InterPro" id="IPR052032">
    <property type="entry name" value="ATP-dep_AA_Ligase"/>
</dbReference>
<reference evidence="6 7" key="1">
    <citation type="journal article" date="2019" name="Int. J. Syst. Evol. Microbiol.">
        <title>The Global Catalogue of Microorganisms (GCM) 10K type strain sequencing project: providing services to taxonomists for standard genome sequencing and annotation.</title>
        <authorList>
            <consortium name="The Broad Institute Genomics Platform"/>
            <consortium name="The Broad Institute Genome Sequencing Center for Infectious Disease"/>
            <person name="Wu L."/>
            <person name="Ma J."/>
        </authorList>
    </citation>
    <scope>NUCLEOTIDE SEQUENCE [LARGE SCALE GENOMIC DNA]</scope>
    <source>
        <strain evidence="6 7">JCM 16013</strain>
    </source>
</reference>
<dbReference type="PROSITE" id="PS50975">
    <property type="entry name" value="ATP_GRASP"/>
    <property type="match status" value="1"/>
</dbReference>
<organism evidence="6 7">
    <name type="scientific">Catenulispora subtropica</name>
    <dbReference type="NCBI Taxonomy" id="450798"/>
    <lineage>
        <taxon>Bacteria</taxon>
        <taxon>Bacillati</taxon>
        <taxon>Actinomycetota</taxon>
        <taxon>Actinomycetes</taxon>
        <taxon>Catenulisporales</taxon>
        <taxon>Catenulisporaceae</taxon>
        <taxon>Catenulispora</taxon>
    </lineage>
</organism>
<dbReference type="PANTHER" id="PTHR43585:SF2">
    <property type="entry name" value="ATP-GRASP ENZYME FSQD"/>
    <property type="match status" value="1"/>
</dbReference>
<gene>
    <name evidence="6" type="ORF">GCM10009838_21880</name>
</gene>
<feature type="domain" description="ATP-grasp" evidence="5">
    <location>
        <begin position="113"/>
        <end position="300"/>
    </location>
</feature>
<keyword evidence="3 4" id="KW-0067">ATP-binding</keyword>
<evidence type="ECO:0000256" key="3">
    <source>
        <dbReference type="ARBA" id="ARBA00022840"/>
    </source>
</evidence>